<evidence type="ECO:0000313" key="2">
    <source>
        <dbReference type="EMBL" id="MBW0565198.1"/>
    </source>
</evidence>
<reference evidence="2" key="1">
    <citation type="submission" date="2021-03" db="EMBL/GenBank/DDBJ databases">
        <title>Draft genome sequence of rust myrtle Austropuccinia psidii MF-1, a brazilian biotype.</title>
        <authorList>
            <person name="Quecine M.C."/>
            <person name="Pachon D.M.R."/>
            <person name="Bonatelli M.L."/>
            <person name="Correr F.H."/>
            <person name="Franceschini L.M."/>
            <person name="Leite T.F."/>
            <person name="Margarido G.R.A."/>
            <person name="Almeida C.A."/>
            <person name="Ferrarezi J.A."/>
            <person name="Labate C.A."/>
        </authorList>
    </citation>
    <scope>NUCLEOTIDE SEQUENCE</scope>
    <source>
        <strain evidence="2">MF-1</strain>
    </source>
</reference>
<gene>
    <name evidence="2" type="ORF">O181_104913</name>
</gene>
<organism evidence="2 3">
    <name type="scientific">Austropuccinia psidii MF-1</name>
    <dbReference type="NCBI Taxonomy" id="1389203"/>
    <lineage>
        <taxon>Eukaryota</taxon>
        <taxon>Fungi</taxon>
        <taxon>Dikarya</taxon>
        <taxon>Basidiomycota</taxon>
        <taxon>Pucciniomycotina</taxon>
        <taxon>Pucciniomycetes</taxon>
        <taxon>Pucciniales</taxon>
        <taxon>Sphaerophragmiaceae</taxon>
        <taxon>Austropuccinia</taxon>
    </lineage>
</organism>
<evidence type="ECO:0000256" key="1">
    <source>
        <dbReference type="SAM" id="MobiDB-lite"/>
    </source>
</evidence>
<dbReference type="AlphaFoldDB" id="A0A9Q3JN45"/>
<sequence>NSGWKATEGNHTHSSIHLPIQNKTQNIGLKGYGSSSSPPLTPQRLIPMDHGQQEVKPSITLSRTWRTFPEDMSQRDTPQRSYCNHQRMESQQEVQAPGVEGNQDKGKSSHYPSYRRTI</sequence>
<proteinExistence type="predicted"/>
<keyword evidence="3" id="KW-1185">Reference proteome</keyword>
<feature type="region of interest" description="Disordered" evidence="1">
    <location>
        <begin position="1"/>
        <end position="118"/>
    </location>
</feature>
<name>A0A9Q3JN45_9BASI</name>
<feature type="compositionally biased region" description="Basic and acidic residues" evidence="1">
    <location>
        <begin position="68"/>
        <end position="78"/>
    </location>
</feature>
<comment type="caution">
    <text evidence="2">The sequence shown here is derived from an EMBL/GenBank/DDBJ whole genome shotgun (WGS) entry which is preliminary data.</text>
</comment>
<protein>
    <submittedName>
        <fullName evidence="2">Uncharacterized protein</fullName>
    </submittedName>
</protein>
<accession>A0A9Q3JN45</accession>
<feature type="non-terminal residue" evidence="2">
    <location>
        <position position="1"/>
    </location>
</feature>
<dbReference type="Proteomes" id="UP000765509">
    <property type="component" value="Unassembled WGS sequence"/>
</dbReference>
<feature type="compositionally biased region" description="Polar residues" evidence="1">
    <location>
        <begin position="79"/>
        <end position="94"/>
    </location>
</feature>
<dbReference type="EMBL" id="AVOT02077023">
    <property type="protein sequence ID" value="MBW0565198.1"/>
    <property type="molecule type" value="Genomic_DNA"/>
</dbReference>
<evidence type="ECO:0000313" key="3">
    <source>
        <dbReference type="Proteomes" id="UP000765509"/>
    </source>
</evidence>
<feature type="compositionally biased region" description="Polar residues" evidence="1">
    <location>
        <begin position="21"/>
        <end position="38"/>
    </location>
</feature>